<feature type="compositionally biased region" description="Low complexity" evidence="1">
    <location>
        <begin position="41"/>
        <end position="68"/>
    </location>
</feature>
<evidence type="ECO:0000313" key="4">
    <source>
        <dbReference type="Proteomes" id="UP001056681"/>
    </source>
</evidence>
<feature type="chain" id="PRO_5047036656" evidence="2">
    <location>
        <begin position="24"/>
        <end position="139"/>
    </location>
</feature>
<keyword evidence="2" id="KW-0732">Signal</keyword>
<name>A0ABY4T570_9GAMM</name>
<feature type="signal peptide" evidence="2">
    <location>
        <begin position="1"/>
        <end position="23"/>
    </location>
</feature>
<evidence type="ECO:0000256" key="1">
    <source>
        <dbReference type="SAM" id="MobiDB-lite"/>
    </source>
</evidence>
<dbReference type="Proteomes" id="UP001056681">
    <property type="component" value="Chromosome"/>
</dbReference>
<feature type="region of interest" description="Disordered" evidence="1">
    <location>
        <begin position="25"/>
        <end position="102"/>
    </location>
</feature>
<proteinExistence type="predicted"/>
<accession>A0ABY4T570</accession>
<sequence length="139" mass="15799">MTNSSRKFLLAFLALAMPALALAQNQTQPVKPAAPPPKPRPVVVATPSPSQQWQRQVDRQQLQSRQDQNALRERLRQDNLDMQRTNTSNPALRNQLDAADRSQQDLYRARQNAAVRRYQTEQQTDDTRTLPARSTSTGH</sequence>
<feature type="compositionally biased region" description="Basic and acidic residues" evidence="1">
    <location>
        <begin position="70"/>
        <end position="81"/>
    </location>
</feature>
<evidence type="ECO:0000313" key="3">
    <source>
        <dbReference type="EMBL" id="URL59404.1"/>
    </source>
</evidence>
<dbReference type="RefSeq" id="WP_250339964.1">
    <property type="nucleotide sequence ID" value="NZ_CP063231.1"/>
</dbReference>
<reference evidence="3" key="1">
    <citation type="submission" date="2020-10" db="EMBL/GenBank/DDBJ databases">
        <title>Whole-genome sequence of Luteibacter sp. EIF3.</title>
        <authorList>
            <person name="Friedrich I."/>
            <person name="Hertel R."/>
            <person name="Daniel R."/>
        </authorList>
    </citation>
    <scope>NUCLEOTIDE SEQUENCE</scope>
    <source>
        <strain evidence="3">EIF3</strain>
    </source>
</reference>
<protein>
    <submittedName>
        <fullName evidence="3">Uncharacterized protein</fullName>
    </submittedName>
</protein>
<feature type="region of interest" description="Disordered" evidence="1">
    <location>
        <begin position="114"/>
        <end position="139"/>
    </location>
</feature>
<organism evidence="3 4">
    <name type="scientific">Luteibacter flocculans</name>
    <dbReference type="NCBI Taxonomy" id="2780091"/>
    <lineage>
        <taxon>Bacteria</taxon>
        <taxon>Pseudomonadati</taxon>
        <taxon>Pseudomonadota</taxon>
        <taxon>Gammaproteobacteria</taxon>
        <taxon>Lysobacterales</taxon>
        <taxon>Rhodanobacteraceae</taxon>
        <taxon>Luteibacter</taxon>
    </lineage>
</organism>
<keyword evidence="4" id="KW-1185">Reference proteome</keyword>
<dbReference type="EMBL" id="CP063231">
    <property type="protein sequence ID" value="URL59404.1"/>
    <property type="molecule type" value="Genomic_DNA"/>
</dbReference>
<evidence type="ECO:0000256" key="2">
    <source>
        <dbReference type="SAM" id="SignalP"/>
    </source>
</evidence>
<gene>
    <name evidence="3" type="ORF">IM816_04655</name>
</gene>
<feature type="compositionally biased region" description="Polar residues" evidence="1">
    <location>
        <begin position="82"/>
        <end position="92"/>
    </location>
</feature>